<keyword evidence="4" id="KW-1185">Reference proteome</keyword>
<dbReference type="PRINTS" id="PR00081">
    <property type="entry name" value="GDHRDH"/>
</dbReference>
<gene>
    <name evidence="3" type="ORF">DLK05_02130</name>
</gene>
<dbReference type="Proteomes" id="UP000282985">
    <property type="component" value="Unassembled WGS sequence"/>
</dbReference>
<dbReference type="PANTHER" id="PTHR44196">
    <property type="entry name" value="DEHYDROGENASE/REDUCTASE SDR FAMILY MEMBER 7B"/>
    <property type="match status" value="1"/>
</dbReference>
<dbReference type="PANTHER" id="PTHR44196:SF3">
    <property type="entry name" value="SHORT CHAIN DEHYDROGENASE FAMILY PROTEIN"/>
    <property type="match status" value="1"/>
</dbReference>
<name>A0A434B095_9BACT</name>
<dbReference type="InterPro" id="IPR036291">
    <property type="entry name" value="NAD(P)-bd_dom_sf"/>
</dbReference>
<proteinExistence type="inferred from homology"/>
<accession>A0A434B095</accession>
<dbReference type="InterPro" id="IPR002347">
    <property type="entry name" value="SDR_fam"/>
</dbReference>
<evidence type="ECO:0000256" key="2">
    <source>
        <dbReference type="ARBA" id="ARBA00023002"/>
    </source>
</evidence>
<sequence>MKKNKKAIVVGASSGIGKELVKVLVENNYKVGLTGKEKDILDESRNGYLEDVEISCFDCTIDNNSEKIIELVTQLNGLDLLIFSAGIGNLNKNLGFEIENQANKLNVLAFTEIADWSYRFFEKQGYGHFVALSSVAGLFGYRFAPAYHAAKSYQISYLEGLRQKAYQSDKPIYVTDIRPGYVDTSMSKNKKRFWVLTAENAAKQIFDLIVRKKDVAYVSKKWQLVAIGLKLLPRWLRKRM</sequence>
<dbReference type="EMBL" id="RJJX01000001">
    <property type="protein sequence ID" value="RUT80204.1"/>
    <property type="molecule type" value="Genomic_DNA"/>
</dbReference>
<comment type="similarity">
    <text evidence="1">Belongs to the short-chain dehydrogenases/reductases (SDR) family.</text>
</comment>
<dbReference type="SUPFAM" id="SSF51735">
    <property type="entry name" value="NAD(P)-binding Rossmann-fold domains"/>
    <property type="match status" value="1"/>
</dbReference>
<evidence type="ECO:0000313" key="4">
    <source>
        <dbReference type="Proteomes" id="UP000282985"/>
    </source>
</evidence>
<dbReference type="OrthoDB" id="822355at2"/>
<dbReference type="AlphaFoldDB" id="A0A434B095"/>
<dbReference type="GO" id="GO:0016020">
    <property type="term" value="C:membrane"/>
    <property type="evidence" value="ECO:0007669"/>
    <property type="project" value="TreeGrafter"/>
</dbReference>
<protein>
    <submittedName>
        <fullName evidence="3">SDR family NAD(P)-dependent oxidoreductase</fullName>
    </submittedName>
</protein>
<dbReference type="Pfam" id="PF00106">
    <property type="entry name" value="adh_short"/>
    <property type="match status" value="1"/>
</dbReference>
<keyword evidence="2" id="KW-0560">Oxidoreductase</keyword>
<evidence type="ECO:0000256" key="1">
    <source>
        <dbReference type="ARBA" id="ARBA00006484"/>
    </source>
</evidence>
<dbReference type="RefSeq" id="WP_127342315.1">
    <property type="nucleotide sequence ID" value="NZ_RJJX01000001.1"/>
</dbReference>
<organism evidence="3 4">
    <name type="scientific">Ancylomarina longa</name>
    <dbReference type="NCBI Taxonomy" id="2487017"/>
    <lineage>
        <taxon>Bacteria</taxon>
        <taxon>Pseudomonadati</taxon>
        <taxon>Bacteroidota</taxon>
        <taxon>Bacteroidia</taxon>
        <taxon>Marinilabiliales</taxon>
        <taxon>Marinifilaceae</taxon>
        <taxon>Ancylomarina</taxon>
    </lineage>
</organism>
<evidence type="ECO:0000313" key="3">
    <source>
        <dbReference type="EMBL" id="RUT80204.1"/>
    </source>
</evidence>
<reference evidence="3 4" key="1">
    <citation type="submission" date="2018-11" db="EMBL/GenBank/DDBJ databases">
        <title>Parancylomarina longa gen. nov., sp. nov., isolated from sediments of southern Okinawa.</title>
        <authorList>
            <person name="Fu T."/>
        </authorList>
    </citation>
    <scope>NUCLEOTIDE SEQUENCE [LARGE SCALE GENOMIC DNA]</scope>
    <source>
        <strain evidence="3 4">T3-2 S1-C</strain>
    </source>
</reference>
<dbReference type="GO" id="GO:0016491">
    <property type="term" value="F:oxidoreductase activity"/>
    <property type="evidence" value="ECO:0007669"/>
    <property type="project" value="UniProtKB-KW"/>
</dbReference>
<dbReference type="Gene3D" id="3.40.50.720">
    <property type="entry name" value="NAD(P)-binding Rossmann-like Domain"/>
    <property type="match status" value="1"/>
</dbReference>
<comment type="caution">
    <text evidence="3">The sequence shown here is derived from an EMBL/GenBank/DDBJ whole genome shotgun (WGS) entry which is preliminary data.</text>
</comment>